<name>M1WMH3_PSEP2</name>
<evidence type="ECO:0000313" key="1">
    <source>
        <dbReference type="EMBL" id="CCH49605.1"/>
    </source>
</evidence>
<accession>M1WMH3</accession>
<evidence type="ECO:0000313" key="2">
    <source>
        <dbReference type="Proteomes" id="UP000011724"/>
    </source>
</evidence>
<dbReference type="EMBL" id="FO203427">
    <property type="protein sequence ID" value="CCH49605.1"/>
    <property type="molecule type" value="Genomic_DNA"/>
</dbReference>
<protein>
    <submittedName>
        <fullName evidence="1">Uncharacterized protein</fullName>
    </submittedName>
</protein>
<dbReference type="HOGENOM" id="CLU_3250533_0_0_7"/>
<gene>
    <name evidence="1" type="ordered locus">BN4_12370</name>
</gene>
<keyword evidence="2" id="KW-1185">Reference proteome</keyword>
<reference evidence="2" key="2">
    <citation type="journal article" date="2013" name="Stand. Genomic Sci.">
        <title>Complete genome sequence of Desulfocapsa sulfexigens, a marine deltaproteobacterium specialized in disproportionating inorganic sulfur compounds.</title>
        <authorList>
            <person name="Finster K.W."/>
            <person name="Kjeldsen K.U."/>
            <person name="Kube M."/>
            <person name="Reinhardt R."/>
            <person name="Mussmann M."/>
            <person name="Amann R."/>
            <person name="Schreiber L."/>
        </authorList>
    </citation>
    <scope>NUCLEOTIDE SEQUENCE [LARGE SCALE GENOMIC DNA]</scope>
    <source>
        <strain evidence="2">DSM 10523 / SB164P1</strain>
    </source>
</reference>
<dbReference type="AlphaFoldDB" id="M1WMH3"/>
<sequence length="42" mass="4947">MDGQTRLSQKIASNQRIIINKKSNFHMPSRKSFTLELEKKKN</sequence>
<dbReference type="KEGG" id="dpi:BN4_12370"/>
<reference evidence="1 2" key="1">
    <citation type="journal article" date="2013" name="PLoS ONE">
        <title>The first genomic and proteomic characterization of a deep-sea sulfate reducer: insights into the piezophilic lifestyle of Desulfovibrio piezophilus.</title>
        <authorList>
            <person name="Pradel N."/>
            <person name="Ji B."/>
            <person name="Gimenez G."/>
            <person name="Talla E."/>
            <person name="Lenoble P."/>
            <person name="Garel M."/>
            <person name="Tamburini C."/>
            <person name="Fourquet P."/>
            <person name="Lebrun R."/>
            <person name="Bertin P."/>
            <person name="Denis Y."/>
            <person name="Pophillat M."/>
            <person name="Barbe V."/>
            <person name="Ollivier B."/>
            <person name="Dolla A."/>
        </authorList>
    </citation>
    <scope>NUCLEOTIDE SEQUENCE [LARGE SCALE GENOMIC DNA]</scope>
    <source>
        <strain evidence="2">DSM 10523 / SB164P1</strain>
    </source>
</reference>
<organism evidence="1 2">
    <name type="scientific">Pseudodesulfovibrio piezophilus (strain DSM 21447 / JCM 15486 / C1TLV30)</name>
    <name type="common">Desulfovibrio piezophilus</name>
    <dbReference type="NCBI Taxonomy" id="1322246"/>
    <lineage>
        <taxon>Bacteria</taxon>
        <taxon>Pseudomonadati</taxon>
        <taxon>Thermodesulfobacteriota</taxon>
        <taxon>Desulfovibrionia</taxon>
        <taxon>Desulfovibrionales</taxon>
        <taxon>Desulfovibrionaceae</taxon>
    </lineage>
</organism>
<proteinExistence type="predicted"/>
<dbReference type="Proteomes" id="UP000011724">
    <property type="component" value="Chromosome"/>
</dbReference>